<organism evidence="1 2">
    <name type="scientific">Trifolium medium</name>
    <dbReference type="NCBI Taxonomy" id="97028"/>
    <lineage>
        <taxon>Eukaryota</taxon>
        <taxon>Viridiplantae</taxon>
        <taxon>Streptophyta</taxon>
        <taxon>Embryophyta</taxon>
        <taxon>Tracheophyta</taxon>
        <taxon>Spermatophyta</taxon>
        <taxon>Magnoliopsida</taxon>
        <taxon>eudicotyledons</taxon>
        <taxon>Gunneridae</taxon>
        <taxon>Pentapetalae</taxon>
        <taxon>rosids</taxon>
        <taxon>fabids</taxon>
        <taxon>Fabales</taxon>
        <taxon>Fabaceae</taxon>
        <taxon>Papilionoideae</taxon>
        <taxon>50 kb inversion clade</taxon>
        <taxon>NPAAA clade</taxon>
        <taxon>Hologalegina</taxon>
        <taxon>IRL clade</taxon>
        <taxon>Trifolieae</taxon>
        <taxon>Trifolium</taxon>
    </lineage>
</organism>
<keyword evidence="2" id="KW-1185">Reference proteome</keyword>
<name>A0A392QA51_9FABA</name>
<evidence type="ECO:0000313" key="2">
    <source>
        <dbReference type="Proteomes" id="UP000265520"/>
    </source>
</evidence>
<comment type="caution">
    <text evidence="1">The sequence shown here is derived from an EMBL/GenBank/DDBJ whole genome shotgun (WGS) entry which is preliminary data.</text>
</comment>
<reference evidence="1 2" key="1">
    <citation type="journal article" date="2018" name="Front. Plant Sci.">
        <title>Red Clover (Trifolium pratense) and Zigzag Clover (T. medium) - A Picture of Genomic Similarities and Differences.</title>
        <authorList>
            <person name="Dluhosova J."/>
            <person name="Istvanek J."/>
            <person name="Nedelnik J."/>
            <person name="Repkova J."/>
        </authorList>
    </citation>
    <scope>NUCLEOTIDE SEQUENCE [LARGE SCALE GENOMIC DNA]</scope>
    <source>
        <strain evidence="2">cv. 10/8</strain>
        <tissue evidence="1">Leaf</tissue>
    </source>
</reference>
<dbReference type="Proteomes" id="UP000265520">
    <property type="component" value="Unassembled WGS sequence"/>
</dbReference>
<proteinExistence type="predicted"/>
<dbReference type="EMBL" id="LXQA010119841">
    <property type="protein sequence ID" value="MCI20436.1"/>
    <property type="molecule type" value="Genomic_DNA"/>
</dbReference>
<sequence>MCVEDTCITVSWVPPCEWPESEISPEGCHLSAMDKDVMDLLRRLVIRVMDDVMTRAYHE</sequence>
<protein>
    <submittedName>
        <fullName evidence="1">Uncharacterized protein</fullName>
    </submittedName>
</protein>
<accession>A0A392QA51</accession>
<dbReference type="AlphaFoldDB" id="A0A392QA51"/>
<feature type="non-terminal residue" evidence="1">
    <location>
        <position position="59"/>
    </location>
</feature>
<evidence type="ECO:0000313" key="1">
    <source>
        <dbReference type="EMBL" id="MCI20436.1"/>
    </source>
</evidence>